<feature type="transmembrane region" description="Helical" evidence="7">
    <location>
        <begin position="242"/>
        <end position="264"/>
    </location>
</feature>
<keyword evidence="3 7" id="KW-0812">Transmembrane</keyword>
<evidence type="ECO:0000256" key="7">
    <source>
        <dbReference type="SAM" id="Phobius"/>
    </source>
</evidence>
<evidence type="ECO:0000256" key="5">
    <source>
        <dbReference type="ARBA" id="ARBA00023136"/>
    </source>
</evidence>
<dbReference type="Pfam" id="PF02706">
    <property type="entry name" value="Wzz"/>
    <property type="match status" value="1"/>
</dbReference>
<feature type="region of interest" description="Disordered" evidence="6">
    <location>
        <begin position="125"/>
        <end position="146"/>
    </location>
</feature>
<feature type="domain" description="Polysaccharide chain length determinant N-terminal" evidence="8">
    <location>
        <begin position="32"/>
        <end position="113"/>
    </location>
</feature>
<accession>A0A9E8CSE6</accession>
<evidence type="ECO:0000256" key="3">
    <source>
        <dbReference type="ARBA" id="ARBA00022692"/>
    </source>
</evidence>
<comment type="subcellular location">
    <subcellularLocation>
        <location evidence="1">Cell membrane</location>
        <topology evidence="1">Multi-pass membrane protein</topology>
    </subcellularLocation>
</comment>
<evidence type="ECO:0000313" key="9">
    <source>
        <dbReference type="EMBL" id="UZF87118.1"/>
    </source>
</evidence>
<evidence type="ECO:0000256" key="6">
    <source>
        <dbReference type="SAM" id="MobiDB-lite"/>
    </source>
</evidence>
<feature type="transmembrane region" description="Helical" evidence="7">
    <location>
        <begin position="39"/>
        <end position="58"/>
    </location>
</feature>
<evidence type="ECO:0000259" key="8">
    <source>
        <dbReference type="Pfam" id="PF02706"/>
    </source>
</evidence>
<proteinExistence type="predicted"/>
<dbReference type="SUPFAM" id="SSF52540">
    <property type="entry name" value="P-loop containing nucleoside triphosphate hydrolases"/>
    <property type="match status" value="1"/>
</dbReference>
<dbReference type="EMBL" id="CP102774">
    <property type="protein sequence ID" value="UZF87118.1"/>
    <property type="molecule type" value="Genomic_DNA"/>
</dbReference>
<dbReference type="GO" id="GO:0005886">
    <property type="term" value="C:plasma membrane"/>
    <property type="evidence" value="ECO:0007669"/>
    <property type="project" value="UniProtKB-SubCell"/>
</dbReference>
<dbReference type="InterPro" id="IPR017746">
    <property type="entry name" value="Cellulose_synthase_operon_BcsQ"/>
</dbReference>
<dbReference type="InterPro" id="IPR003856">
    <property type="entry name" value="LPS_length_determ_N"/>
</dbReference>
<dbReference type="AlphaFoldDB" id="A0A9E8CSE6"/>
<protein>
    <recommendedName>
        <fullName evidence="8">Polysaccharide chain length determinant N-terminal domain-containing protein</fullName>
    </recommendedName>
</protein>
<reference evidence="9" key="1">
    <citation type="submission" date="2022-08" db="EMBL/GenBank/DDBJ databases">
        <title>Complete Genome Sequences of 2 Bosea sp. soil isolates.</title>
        <authorList>
            <person name="Alvarez Arevalo M."/>
            <person name="Sterndorff E.B."/>
            <person name="Faurdal D."/>
            <person name="Joergensen T.S."/>
            <person name="Weber T."/>
        </authorList>
    </citation>
    <scope>NUCLEOTIDE SEQUENCE</scope>
    <source>
        <strain evidence="9">NBC_00436</strain>
    </source>
</reference>
<sequence length="523" mass="55072">MMDTRSRPQVAPSTEGLEARIKVRPRPSFGLGSLRSRKWLLALGTIGCLAIAAAYVSLRPATYTASSQLLIYIRQVLTGPDQAILPGRADLPMVQNQIELLRSGNVLATVVETLHLVDDPEFKDTHAALPGDAKAPQGQTSPEAASNGAAYRAALAALGRKLSVRQVGTSHIVAVSLKASDPAKAARIVNAIVRTYLQERARASDAASSHAPTLREIYQNLGPSAQILSEAEPPVGTDGPSAILILAIAALVGLGASVAVALLLDMFSDGIRSRDQMEFALGLECLGVAPRFPGIGAWPEDAAARHLLTSQQEALRRATAVMDDVSPEGFHAIGVTSILPGEGTTSLAIALARTAAAAGKRVLLVDAVPDDPSLSRWVAKLAQDPPLPGEHPRARALDGLAELQPGLDVLPLDKRLGAGDRLMPRGLLDDILRAAESAYNLVILDMPALAAGPQARAAASALDGLLLVVKWGETQSELVRQAFQSAGEARGKFIGSILNMADERVMQRYGYELHARSKAATTA</sequence>
<dbReference type="Gene3D" id="3.40.50.300">
    <property type="entry name" value="P-loop containing nucleotide triphosphate hydrolases"/>
    <property type="match status" value="1"/>
</dbReference>
<dbReference type="PANTHER" id="PTHR32309">
    <property type="entry name" value="TYROSINE-PROTEIN KINASE"/>
    <property type="match status" value="1"/>
</dbReference>
<gene>
    <name evidence="9" type="ORF">NWE54_25780</name>
</gene>
<keyword evidence="5 7" id="KW-0472">Membrane</keyword>
<dbReference type="Pfam" id="PF06564">
    <property type="entry name" value="CBP_BcsQ"/>
    <property type="match status" value="1"/>
</dbReference>
<keyword evidence="2" id="KW-1003">Cell membrane</keyword>
<dbReference type="InterPro" id="IPR027417">
    <property type="entry name" value="P-loop_NTPase"/>
</dbReference>
<keyword evidence="4 7" id="KW-1133">Transmembrane helix</keyword>
<dbReference type="GO" id="GO:0004713">
    <property type="term" value="F:protein tyrosine kinase activity"/>
    <property type="evidence" value="ECO:0007669"/>
    <property type="project" value="TreeGrafter"/>
</dbReference>
<evidence type="ECO:0000256" key="1">
    <source>
        <dbReference type="ARBA" id="ARBA00004651"/>
    </source>
</evidence>
<evidence type="ECO:0000256" key="2">
    <source>
        <dbReference type="ARBA" id="ARBA00022475"/>
    </source>
</evidence>
<name>A0A9E8CSE6_9HYPH</name>
<organism evidence="9">
    <name type="scientific">Bosea sp. NBC_00436</name>
    <dbReference type="NCBI Taxonomy" id="2969620"/>
    <lineage>
        <taxon>Bacteria</taxon>
        <taxon>Pseudomonadati</taxon>
        <taxon>Pseudomonadota</taxon>
        <taxon>Alphaproteobacteria</taxon>
        <taxon>Hyphomicrobiales</taxon>
        <taxon>Boseaceae</taxon>
        <taxon>Bosea</taxon>
    </lineage>
</organism>
<dbReference type="PANTHER" id="PTHR32309:SF13">
    <property type="entry name" value="FERRIC ENTEROBACTIN TRANSPORT PROTEIN FEPE"/>
    <property type="match status" value="1"/>
</dbReference>
<dbReference type="InterPro" id="IPR050445">
    <property type="entry name" value="Bact_polysacc_biosynth/exp"/>
</dbReference>
<evidence type="ECO:0000256" key="4">
    <source>
        <dbReference type="ARBA" id="ARBA00022989"/>
    </source>
</evidence>